<evidence type="ECO:0000259" key="2">
    <source>
        <dbReference type="Pfam" id="PF04773"/>
    </source>
</evidence>
<dbReference type="PANTHER" id="PTHR30273:SF2">
    <property type="entry name" value="PROTEIN FECR"/>
    <property type="match status" value="1"/>
</dbReference>
<dbReference type="Pfam" id="PF16344">
    <property type="entry name" value="FecR_C"/>
    <property type="match status" value="1"/>
</dbReference>
<evidence type="ECO:0000259" key="3">
    <source>
        <dbReference type="Pfam" id="PF16344"/>
    </source>
</evidence>
<accession>A0ABS9ZXW0</accession>
<feature type="domain" description="Protein FecR C-terminal" evidence="3">
    <location>
        <begin position="253"/>
        <end position="318"/>
    </location>
</feature>
<dbReference type="Gene3D" id="2.60.120.1440">
    <property type="match status" value="1"/>
</dbReference>
<dbReference type="EMBL" id="JALGBH010000002">
    <property type="protein sequence ID" value="MCJ0743166.1"/>
    <property type="molecule type" value="Genomic_DNA"/>
</dbReference>
<dbReference type="Gene3D" id="3.55.50.30">
    <property type="match status" value="1"/>
</dbReference>
<reference evidence="4" key="1">
    <citation type="submission" date="2022-03" db="EMBL/GenBank/DDBJ databases">
        <authorList>
            <person name="Woo C.Y."/>
        </authorList>
    </citation>
    <scope>NUCLEOTIDE SEQUENCE</scope>
    <source>
        <strain evidence="4">CYS-01</strain>
    </source>
</reference>
<name>A0ABS9ZXW0_9SPHI</name>
<dbReference type="Pfam" id="PF04773">
    <property type="entry name" value="FecR"/>
    <property type="match status" value="1"/>
</dbReference>
<feature type="transmembrane region" description="Helical" evidence="1">
    <location>
        <begin position="91"/>
        <end position="111"/>
    </location>
</feature>
<keyword evidence="1" id="KW-0472">Membrane</keyword>
<sequence length="324" mass="36825">MDDELLIKFLLKETSEKENAEVQDWISADGENEKYFKQLEQIWNESAGLAIQSSVDEELAWQKFKTRVVPKEENILPAQLKVKRNNSNLKWLSIAATLFIVAGAWLVYSLIGSGYTEVSSEALVVNKALPDGSQLVLNKNTTLSYADDFKQNRKVLLLRGEVFFDVAHDRSHPFTISMDQVNVRVVGTSFNIKRNANSIEVIVESGVVKVKKNQSEISLVKGERITIGTDAKAQLVKQVNEDELYNYYRTQLFVARNTPLYRLVNVLNEAYGVQIVPADDIKGLRIYTTLPFNNLDKNLNNICDALDLEIQRNQNQILLSKKRK</sequence>
<gene>
    <name evidence="4" type="ORF">MMF97_10620</name>
</gene>
<feature type="domain" description="FecR protein" evidence="2">
    <location>
        <begin position="128"/>
        <end position="209"/>
    </location>
</feature>
<dbReference type="InterPro" id="IPR032508">
    <property type="entry name" value="FecR_C"/>
</dbReference>
<dbReference type="PANTHER" id="PTHR30273">
    <property type="entry name" value="PERIPLASMIC SIGNAL SENSOR AND SIGMA FACTOR ACTIVATOR FECR-RELATED"/>
    <property type="match status" value="1"/>
</dbReference>
<keyword evidence="1" id="KW-1133">Transmembrane helix</keyword>
<evidence type="ECO:0000313" key="5">
    <source>
        <dbReference type="Proteomes" id="UP001165460"/>
    </source>
</evidence>
<protein>
    <submittedName>
        <fullName evidence="4">FecR domain-containing protein</fullName>
    </submittedName>
</protein>
<dbReference type="InterPro" id="IPR006860">
    <property type="entry name" value="FecR"/>
</dbReference>
<evidence type="ECO:0000256" key="1">
    <source>
        <dbReference type="SAM" id="Phobius"/>
    </source>
</evidence>
<organism evidence="4 5">
    <name type="scientific">Pedobacter montanisoli</name>
    <dbReference type="NCBI Taxonomy" id="2923277"/>
    <lineage>
        <taxon>Bacteria</taxon>
        <taxon>Pseudomonadati</taxon>
        <taxon>Bacteroidota</taxon>
        <taxon>Sphingobacteriia</taxon>
        <taxon>Sphingobacteriales</taxon>
        <taxon>Sphingobacteriaceae</taxon>
        <taxon>Pedobacter</taxon>
    </lineage>
</organism>
<dbReference type="Proteomes" id="UP001165460">
    <property type="component" value="Unassembled WGS sequence"/>
</dbReference>
<evidence type="ECO:0000313" key="4">
    <source>
        <dbReference type="EMBL" id="MCJ0743166.1"/>
    </source>
</evidence>
<keyword evidence="1" id="KW-0812">Transmembrane</keyword>
<dbReference type="RefSeq" id="WP_243362253.1">
    <property type="nucleotide sequence ID" value="NZ_JALGBH010000002.1"/>
</dbReference>
<dbReference type="InterPro" id="IPR012373">
    <property type="entry name" value="Ferrdict_sens_TM"/>
</dbReference>
<dbReference type="PIRSF" id="PIRSF018266">
    <property type="entry name" value="FecR"/>
    <property type="match status" value="1"/>
</dbReference>
<keyword evidence="5" id="KW-1185">Reference proteome</keyword>
<comment type="caution">
    <text evidence="4">The sequence shown here is derived from an EMBL/GenBank/DDBJ whole genome shotgun (WGS) entry which is preliminary data.</text>
</comment>
<proteinExistence type="predicted"/>